<dbReference type="EC" id="3.1.3.16" evidence="1"/>
<feature type="compositionally biased region" description="Polar residues" evidence="2">
    <location>
        <begin position="34"/>
        <end position="44"/>
    </location>
</feature>
<comment type="catalytic activity">
    <reaction evidence="1">
        <text>O-phospho-L-threonyl-[protein] + H2O = L-threonyl-[protein] + phosphate</text>
        <dbReference type="Rhea" id="RHEA:47004"/>
        <dbReference type="Rhea" id="RHEA-COMP:11060"/>
        <dbReference type="Rhea" id="RHEA-COMP:11605"/>
        <dbReference type="ChEBI" id="CHEBI:15377"/>
        <dbReference type="ChEBI" id="CHEBI:30013"/>
        <dbReference type="ChEBI" id="CHEBI:43474"/>
        <dbReference type="ChEBI" id="CHEBI:61977"/>
        <dbReference type="EC" id="3.1.3.16"/>
    </reaction>
</comment>
<reference evidence="4" key="1">
    <citation type="journal article" date="2021" name="Sci. Rep.">
        <title>Diploid genomic architecture of Nitzschia inconspicua, an elite biomass production diatom.</title>
        <authorList>
            <person name="Oliver A."/>
            <person name="Podell S."/>
            <person name="Pinowska A."/>
            <person name="Traller J.C."/>
            <person name="Smith S.R."/>
            <person name="McClure R."/>
            <person name="Beliaev A."/>
            <person name="Bohutskyi P."/>
            <person name="Hill E.A."/>
            <person name="Rabines A."/>
            <person name="Zheng H."/>
            <person name="Allen L.Z."/>
            <person name="Kuo A."/>
            <person name="Grigoriev I.V."/>
            <person name="Allen A.E."/>
            <person name="Hazlebeck D."/>
            <person name="Allen E.E."/>
        </authorList>
    </citation>
    <scope>NUCLEOTIDE SEQUENCE</scope>
    <source>
        <strain evidence="4">Hildebrandi</strain>
    </source>
</reference>
<dbReference type="GO" id="GO:0005634">
    <property type="term" value="C:nucleus"/>
    <property type="evidence" value="ECO:0007669"/>
    <property type="project" value="TreeGrafter"/>
</dbReference>
<keyword evidence="6" id="KW-1185">Reference proteome</keyword>
<dbReference type="Pfam" id="PF00149">
    <property type="entry name" value="Metallophos"/>
    <property type="match status" value="1"/>
</dbReference>
<evidence type="ECO:0000313" key="4">
    <source>
        <dbReference type="EMBL" id="KAG7344228.1"/>
    </source>
</evidence>
<dbReference type="SMART" id="SM00156">
    <property type="entry name" value="PP2Ac"/>
    <property type="match status" value="1"/>
</dbReference>
<dbReference type="PROSITE" id="PS00125">
    <property type="entry name" value="SER_THR_PHOSPHATASE"/>
    <property type="match status" value="1"/>
</dbReference>
<comment type="caution">
    <text evidence="4">The sequence shown here is derived from an EMBL/GenBank/DDBJ whole genome shotgun (WGS) entry which is preliminary data.</text>
</comment>
<dbReference type="OrthoDB" id="256429at2759"/>
<dbReference type="Proteomes" id="UP000693970">
    <property type="component" value="Unassembled WGS sequence"/>
</dbReference>
<dbReference type="EMBL" id="JAGRRH010000023">
    <property type="protein sequence ID" value="KAG7344228.1"/>
    <property type="molecule type" value="Genomic_DNA"/>
</dbReference>
<reference evidence="4" key="2">
    <citation type="submission" date="2021-04" db="EMBL/GenBank/DDBJ databases">
        <authorList>
            <person name="Podell S."/>
        </authorList>
    </citation>
    <scope>NUCLEOTIDE SEQUENCE</scope>
    <source>
        <strain evidence="4">Hildebrandi</strain>
    </source>
</reference>
<evidence type="ECO:0000256" key="1">
    <source>
        <dbReference type="RuleBase" id="RU004273"/>
    </source>
</evidence>
<evidence type="ECO:0000313" key="6">
    <source>
        <dbReference type="Proteomes" id="UP000693970"/>
    </source>
</evidence>
<evidence type="ECO:0000256" key="2">
    <source>
        <dbReference type="SAM" id="MobiDB-lite"/>
    </source>
</evidence>
<dbReference type="InterPro" id="IPR004843">
    <property type="entry name" value="Calcineurin-like_PHP"/>
</dbReference>
<dbReference type="InterPro" id="IPR050341">
    <property type="entry name" value="PP1_catalytic_subunit"/>
</dbReference>
<feature type="region of interest" description="Disordered" evidence="2">
    <location>
        <begin position="34"/>
        <end position="69"/>
    </location>
</feature>
<dbReference type="AlphaFoldDB" id="A0A9K3KI99"/>
<dbReference type="EMBL" id="JAGRRH010000004">
    <property type="protein sequence ID" value="KAG7370891.1"/>
    <property type="molecule type" value="Genomic_DNA"/>
</dbReference>
<organism evidence="4 6">
    <name type="scientific">Nitzschia inconspicua</name>
    <dbReference type="NCBI Taxonomy" id="303405"/>
    <lineage>
        <taxon>Eukaryota</taxon>
        <taxon>Sar</taxon>
        <taxon>Stramenopiles</taxon>
        <taxon>Ochrophyta</taxon>
        <taxon>Bacillariophyta</taxon>
        <taxon>Bacillariophyceae</taxon>
        <taxon>Bacillariophycidae</taxon>
        <taxon>Bacillariales</taxon>
        <taxon>Bacillariaceae</taxon>
        <taxon>Nitzschia</taxon>
    </lineage>
</organism>
<keyword evidence="1" id="KW-0378">Hydrolase</keyword>
<feature type="region of interest" description="Disordered" evidence="2">
    <location>
        <begin position="571"/>
        <end position="594"/>
    </location>
</feature>
<protein>
    <recommendedName>
        <fullName evidence="1">Serine/threonine-protein phosphatase</fullName>
        <ecNumber evidence="1">3.1.3.16</ecNumber>
    </recommendedName>
</protein>
<evidence type="ECO:0000259" key="3">
    <source>
        <dbReference type="PROSITE" id="PS00125"/>
    </source>
</evidence>
<accession>A0A9K3KI99</accession>
<dbReference type="PANTHER" id="PTHR11668">
    <property type="entry name" value="SERINE/THREONINE PROTEIN PHOSPHATASE"/>
    <property type="match status" value="1"/>
</dbReference>
<feature type="compositionally biased region" description="Acidic residues" evidence="2">
    <location>
        <begin position="472"/>
        <end position="494"/>
    </location>
</feature>
<feature type="domain" description="Serine/threonine specific protein phosphatases" evidence="3">
    <location>
        <begin position="224"/>
        <end position="229"/>
    </location>
</feature>
<gene>
    <name evidence="5" type="ORF">IV203_019461</name>
    <name evidence="4" type="ORF">IV203_022236</name>
</gene>
<feature type="region of interest" description="Disordered" evidence="2">
    <location>
        <begin position="468"/>
        <end position="494"/>
    </location>
</feature>
<evidence type="ECO:0000313" key="5">
    <source>
        <dbReference type="EMBL" id="KAG7370891.1"/>
    </source>
</evidence>
<comment type="similarity">
    <text evidence="1">Belongs to the PPP phosphatase family.</text>
</comment>
<dbReference type="GO" id="GO:0004722">
    <property type="term" value="F:protein serine/threonine phosphatase activity"/>
    <property type="evidence" value="ECO:0007669"/>
    <property type="project" value="UniProtKB-EC"/>
</dbReference>
<dbReference type="GO" id="GO:0005737">
    <property type="term" value="C:cytoplasm"/>
    <property type="evidence" value="ECO:0007669"/>
    <property type="project" value="TreeGrafter"/>
</dbReference>
<sequence>MSSTSNYQQQISVRDQEIARLQAQVQSLANQLESAKQQAAQKGSTTKRRPQMSPHAVHIQQVDADARGKRSVIRAGRERMGRKASISTQQVMASLPSTDNDYVQHPVAIRVLDMFQNPGAHLKYLNSQDFAKDVFKLCQKVRHVLEREPRVVYLQSPCYIFGDIHGNLEDLHFFSDNIWRLGMSLTAGNFLFLGDYVDRGMSCLEVLAYLMAMKLQLPHKVYLLRGNHETRDVNGWEEHYGERSFIWQCRHRFGDDIGYRIWEACNQVFDRLPLAGVVDQDIFCVHGGIPRPVTRDTTRIQDILNVPKVAGINPPYEHEADAYQQVASDCIWSDPASEEQEAYSVDPNTGFGESLRGGGAICFGNKAVTDFLQQQGFSYIMRAHEAHAEGVAVSKQARVFTVFSTSKDHNQGSQALAGCILVDDEKMQVINRSPAYKNQYVHRRDSVSLRSLNQDEIIQRMNLGLITNDFSTNDDDDDDEEWQDMESEEEKEVEVPQEPERYTFAQGRRSSINLQQMNENFHDSQVDWEAGAGTVRTLFSAGNPGMETLSSMQGTMGGSSRDLEGLIRQVVKENEDDEDSTVDGDDIEDKEMEK</sequence>
<dbReference type="InterPro" id="IPR006186">
    <property type="entry name" value="Ser/Thr-sp_prot-phosphatase"/>
</dbReference>
<feature type="compositionally biased region" description="Acidic residues" evidence="2">
    <location>
        <begin position="574"/>
        <end position="594"/>
    </location>
</feature>
<dbReference type="PANTHER" id="PTHR11668:SF496">
    <property type="entry name" value="SERINE_THREONINE-PROTEIN PHOSPHATASE"/>
    <property type="match status" value="1"/>
</dbReference>
<name>A0A9K3KI99_9STRA</name>
<proteinExistence type="inferred from homology"/>